<evidence type="ECO:0000256" key="1">
    <source>
        <dbReference type="ARBA" id="ARBA00004370"/>
    </source>
</evidence>
<dbReference type="PROSITE" id="PS51779">
    <property type="entry name" value="POTRA"/>
    <property type="match status" value="1"/>
</dbReference>
<reference evidence="5 6" key="1">
    <citation type="submission" date="2016-10" db="EMBL/GenBank/DDBJ databases">
        <authorList>
            <person name="de Groot N.N."/>
        </authorList>
    </citation>
    <scope>NUCLEOTIDE SEQUENCE [LARGE SCALE GENOMIC DNA]</scope>
    <source>
        <strain evidence="5 6">CGMCC 1.9157</strain>
    </source>
</reference>
<dbReference type="PANTHER" id="PTHR12815:SF42">
    <property type="entry name" value="BACTERIAL SURFACE ANTIGEN (D15) DOMAIN-CONTAINING PROTEIN"/>
    <property type="match status" value="1"/>
</dbReference>
<dbReference type="Gene3D" id="3.10.20.310">
    <property type="entry name" value="membrane protein fhac"/>
    <property type="match status" value="1"/>
</dbReference>
<dbReference type="AlphaFoldDB" id="A0A1I4ZUW2"/>
<evidence type="ECO:0000313" key="6">
    <source>
        <dbReference type="Proteomes" id="UP000199236"/>
    </source>
</evidence>
<evidence type="ECO:0000259" key="4">
    <source>
        <dbReference type="PROSITE" id="PS51779"/>
    </source>
</evidence>
<keyword evidence="6" id="KW-1185">Reference proteome</keyword>
<organism evidence="5 6">
    <name type="scientific">Cohaesibacter marisflavi</name>
    <dbReference type="NCBI Taxonomy" id="655353"/>
    <lineage>
        <taxon>Bacteria</taxon>
        <taxon>Pseudomonadati</taxon>
        <taxon>Pseudomonadota</taxon>
        <taxon>Alphaproteobacteria</taxon>
        <taxon>Hyphomicrobiales</taxon>
        <taxon>Cohaesibacteraceae</taxon>
    </lineage>
</organism>
<dbReference type="InterPro" id="IPR039910">
    <property type="entry name" value="D15-like"/>
</dbReference>
<dbReference type="InterPro" id="IPR010827">
    <property type="entry name" value="BamA/TamA_POTRA"/>
</dbReference>
<keyword evidence="2" id="KW-0812">Transmembrane</keyword>
<proteinExistence type="predicted"/>
<dbReference type="GO" id="GO:0019867">
    <property type="term" value="C:outer membrane"/>
    <property type="evidence" value="ECO:0007669"/>
    <property type="project" value="InterPro"/>
</dbReference>
<comment type="subcellular location">
    <subcellularLocation>
        <location evidence="1">Membrane</location>
    </subcellularLocation>
</comment>
<protein>
    <submittedName>
        <fullName evidence="5">Translocation and assembly module TamA</fullName>
    </submittedName>
</protein>
<dbReference type="PANTHER" id="PTHR12815">
    <property type="entry name" value="SORTING AND ASSEMBLY MACHINERY SAMM50 PROTEIN FAMILY MEMBER"/>
    <property type="match status" value="1"/>
</dbReference>
<dbReference type="Pfam" id="PF01103">
    <property type="entry name" value="Omp85"/>
    <property type="match status" value="1"/>
</dbReference>
<dbReference type="InterPro" id="IPR000184">
    <property type="entry name" value="Bac_surfAg_D15"/>
</dbReference>
<name>A0A1I4ZUW2_9HYPH</name>
<keyword evidence="3" id="KW-0472">Membrane</keyword>
<dbReference type="Pfam" id="PF07244">
    <property type="entry name" value="POTRA"/>
    <property type="match status" value="1"/>
</dbReference>
<evidence type="ECO:0000256" key="3">
    <source>
        <dbReference type="ARBA" id="ARBA00023136"/>
    </source>
</evidence>
<sequence length="654" mass="69910">MLSRLTHNAERQSSAQTRLVRKGGSSLVALCLASTLLSTGWTSPAAAFELFGYEFSTSGIKAVSEAEPTADIPDPVTYSVTLTSDDDALTDELKDTSLLIEKEEEPASGTTGLLMRARSDQKRLIAALYQKGLYGGTVDITVNGERYDRVPLDEELSSAGPAKVAVSVSSGRVFTFSKPDAQLSNGEAIDLGEYGVIAGSPAYSQLVLDAESAIVADYKKRGFALAKIEERSLAADHKTGKLDVTLRVDHGPRARLGQVTVTGNEDVKSELIVQQANIPVGETYSPEAITRASRNLRALGVFDSVIVKTADVVLDDGSLPIEISVKERKFRTIGAGVTIGNLDGVGLEGYWVHRNLFGGAESLRVQGSIANIGQDDVKDLDYNADIIFKKPGVIGPASTFDAKLSLDFTNPEAYQKRAVSGEVGLSYQWTDALSTRAAFKTEYARITDSSGTNTNLLFSTPLELAYDKRDSKLDPTEGFYALIDAEPTISSDGSIGFLKTSATLSAYQSLDRAKRFVLAGKISAGTIVGASKSDVPTDRRFFTGGGGSIRGYSYQMAGPRDSSNDPTGGRSYIAGSLEARMKVTDTIGLAAFVDVGNTFNSSMPKFEDEWYTGVGAGVRYLTPIGPLRLDVAVPLKKIKDEPKFGVYLGLGQAF</sequence>
<evidence type="ECO:0000313" key="5">
    <source>
        <dbReference type="EMBL" id="SFN53800.1"/>
    </source>
</evidence>
<dbReference type="InterPro" id="IPR034746">
    <property type="entry name" value="POTRA"/>
</dbReference>
<dbReference type="Gene3D" id="2.40.160.50">
    <property type="entry name" value="membrane protein fhac: a member of the omp85/tpsb transporter family"/>
    <property type="match status" value="1"/>
</dbReference>
<gene>
    <name evidence="5" type="ORF">SAMN04488056_101221</name>
</gene>
<dbReference type="Proteomes" id="UP000199236">
    <property type="component" value="Unassembled WGS sequence"/>
</dbReference>
<feature type="domain" description="POTRA" evidence="4">
    <location>
        <begin position="254"/>
        <end position="328"/>
    </location>
</feature>
<keyword evidence="2" id="KW-1134">Transmembrane beta strand</keyword>
<dbReference type="STRING" id="655353.SAMN04488056_101221"/>
<dbReference type="EMBL" id="FOVR01000001">
    <property type="protein sequence ID" value="SFN53800.1"/>
    <property type="molecule type" value="Genomic_DNA"/>
</dbReference>
<evidence type="ECO:0000256" key="2">
    <source>
        <dbReference type="ARBA" id="ARBA00022452"/>
    </source>
</evidence>
<accession>A0A1I4ZUW2</accession>